<evidence type="ECO:0000313" key="13">
    <source>
        <dbReference type="Proteomes" id="UP000248724"/>
    </source>
</evidence>
<dbReference type="EC" id="6.1.1.19" evidence="8"/>
<dbReference type="Pfam" id="PF05746">
    <property type="entry name" value="DALR_1"/>
    <property type="match status" value="1"/>
</dbReference>
<dbReference type="EMBL" id="QHBU01000086">
    <property type="protein sequence ID" value="PZR82005.1"/>
    <property type="molecule type" value="Genomic_DNA"/>
</dbReference>
<dbReference type="GO" id="GO:0005524">
    <property type="term" value="F:ATP binding"/>
    <property type="evidence" value="ECO:0007669"/>
    <property type="project" value="UniProtKB-UniRule"/>
</dbReference>
<evidence type="ECO:0000256" key="9">
    <source>
        <dbReference type="RuleBase" id="RU363038"/>
    </source>
</evidence>
<dbReference type="Proteomes" id="UP000248724">
    <property type="component" value="Unassembled WGS sequence"/>
</dbReference>
<evidence type="ECO:0000256" key="6">
    <source>
        <dbReference type="ARBA" id="ARBA00023146"/>
    </source>
</evidence>
<evidence type="ECO:0000259" key="10">
    <source>
        <dbReference type="SMART" id="SM00836"/>
    </source>
</evidence>
<evidence type="ECO:0000259" key="11">
    <source>
        <dbReference type="SMART" id="SM01016"/>
    </source>
</evidence>
<feature type="domain" description="Arginyl tRNA synthetase N-terminal" evidence="11">
    <location>
        <begin position="41"/>
        <end position="130"/>
    </location>
</feature>
<comment type="subunit">
    <text evidence="8">Monomer.</text>
</comment>
<dbReference type="InterPro" id="IPR035684">
    <property type="entry name" value="ArgRS_core"/>
</dbReference>
<dbReference type="InterPro" id="IPR014729">
    <property type="entry name" value="Rossmann-like_a/b/a_fold"/>
</dbReference>
<reference evidence="12 13" key="1">
    <citation type="journal article" date="2017" name="Nature">
        <title>Atmospheric trace gases support primary production in Antarctic desert surface soil.</title>
        <authorList>
            <person name="Ji M."/>
            <person name="Greening C."/>
            <person name="Vanwonterghem I."/>
            <person name="Carere C.R."/>
            <person name="Bay S.K."/>
            <person name="Steen J.A."/>
            <person name="Montgomery K."/>
            <person name="Lines T."/>
            <person name="Beardall J."/>
            <person name="van Dorst J."/>
            <person name="Snape I."/>
            <person name="Stott M.B."/>
            <person name="Hugenholtz P."/>
            <person name="Ferrari B.C."/>
        </authorList>
    </citation>
    <scope>NUCLEOTIDE SEQUENCE [LARGE SCALE GENOMIC DNA]</scope>
    <source>
        <strain evidence="12">RRmetagenome_bin12</strain>
    </source>
</reference>
<dbReference type="InterPro" id="IPR036695">
    <property type="entry name" value="Arg-tRNA-synth_N_sf"/>
</dbReference>
<dbReference type="InterPro" id="IPR008909">
    <property type="entry name" value="DALR_anticod-bd"/>
</dbReference>
<dbReference type="Gene3D" id="3.40.50.620">
    <property type="entry name" value="HUPs"/>
    <property type="match status" value="1"/>
</dbReference>
<keyword evidence="8" id="KW-0963">Cytoplasm</keyword>
<comment type="similarity">
    <text evidence="1 8 9">Belongs to the class-I aminoacyl-tRNA synthetase family.</text>
</comment>
<feature type="domain" description="DALR anticodon binding" evidence="10">
    <location>
        <begin position="465"/>
        <end position="582"/>
    </location>
</feature>
<accession>A0A2W5ZG77</accession>
<dbReference type="CDD" id="cd00671">
    <property type="entry name" value="ArgRS_core"/>
    <property type="match status" value="1"/>
</dbReference>
<dbReference type="GO" id="GO:0006420">
    <property type="term" value="P:arginyl-tRNA aminoacylation"/>
    <property type="evidence" value="ECO:0007669"/>
    <property type="project" value="UniProtKB-UniRule"/>
</dbReference>
<dbReference type="PANTHER" id="PTHR11956">
    <property type="entry name" value="ARGINYL-TRNA SYNTHETASE"/>
    <property type="match status" value="1"/>
</dbReference>
<dbReference type="PANTHER" id="PTHR11956:SF5">
    <property type="entry name" value="ARGININE--TRNA LIGASE, CYTOPLASMIC"/>
    <property type="match status" value="1"/>
</dbReference>
<proteinExistence type="inferred from homology"/>
<dbReference type="NCBIfam" id="TIGR00456">
    <property type="entry name" value="argS"/>
    <property type="match status" value="1"/>
</dbReference>
<evidence type="ECO:0000313" key="12">
    <source>
        <dbReference type="EMBL" id="PZR82005.1"/>
    </source>
</evidence>
<evidence type="ECO:0000256" key="3">
    <source>
        <dbReference type="ARBA" id="ARBA00022741"/>
    </source>
</evidence>
<dbReference type="SUPFAM" id="SSF52374">
    <property type="entry name" value="Nucleotidylyl transferase"/>
    <property type="match status" value="1"/>
</dbReference>
<gene>
    <name evidence="8" type="primary">argS</name>
    <name evidence="12" type="ORF">DLM65_04895</name>
</gene>
<evidence type="ECO:0000256" key="4">
    <source>
        <dbReference type="ARBA" id="ARBA00022840"/>
    </source>
</evidence>
<keyword evidence="4 8" id="KW-0067">ATP-binding</keyword>
<dbReference type="SUPFAM" id="SSF47323">
    <property type="entry name" value="Anticodon-binding domain of a subclass of class I aminoacyl-tRNA synthetases"/>
    <property type="match status" value="1"/>
</dbReference>
<dbReference type="SUPFAM" id="SSF55190">
    <property type="entry name" value="Arginyl-tRNA synthetase (ArgRS), N-terminal 'additional' domain"/>
    <property type="match status" value="1"/>
</dbReference>
<protein>
    <recommendedName>
        <fullName evidence="8">Arginine--tRNA ligase</fullName>
        <ecNumber evidence="8">6.1.1.19</ecNumber>
    </recommendedName>
    <alternativeName>
        <fullName evidence="8">Arginyl-tRNA synthetase</fullName>
        <shortName evidence="8">ArgRS</shortName>
    </alternativeName>
</protein>
<sequence>MVARRPLAVLSDEQFGGAHYTGASLTISTEAAVPDAQLVASAVSAELAAALDRAVAAGALPRSEVRTDIVVEKPNDPSHGDVATNLAMRLAKVLGLAPRGIAELLREHLGGGEIIESAEVAGPGFINMRLAPAWLAAQLGGIISAGERWGDASLGEGAGRSVQIEFVSANPTGPVTLGATRGAAVGDALANVLAAAGHRVEREYYVNDAGSRMRTFAVNCAWFYRRLCGIDDPPPAEPYPAAEHAAELLFAEHGDGLRDVSADAFGEKALAAQLAEIRQDLEHLGVHFDGWFHEQGLFDSGAVDRMLQRLKETGCVVERDGAVWFEATQLGSEKDEVLIRSNGLPTYFMTDIAYHLDKLEQRAFDRAVDVVGADHAGHLPRMFAALRVLGIDDTRLRIVVTQLITVAGTKMKKASGHYVTLREILDQVGGDAIRYFLISRASGSTIDFDLDLATKEGNENPVYYVKMAHARCAGVFRQAELDGVPLENPDLNLLGRDESALIQLLLDLPEVVRSVAHDLEPHRLTFYAHSVAAAWHRYYHDHRIVDAGAPALSTARLHLAAAVRVTLARALALMGIAAPDRM</sequence>
<dbReference type="Gene3D" id="1.10.730.10">
    <property type="entry name" value="Isoleucyl-tRNA Synthetase, Domain 1"/>
    <property type="match status" value="1"/>
</dbReference>
<keyword evidence="5 8" id="KW-0648">Protein biosynthesis</keyword>
<name>A0A2W5ZG77_9BACT</name>
<comment type="subcellular location">
    <subcellularLocation>
        <location evidence="8">Cytoplasm</location>
    </subcellularLocation>
</comment>
<comment type="caution">
    <text evidence="12">The sequence shown here is derived from an EMBL/GenBank/DDBJ whole genome shotgun (WGS) entry which is preliminary data.</text>
</comment>
<comment type="caution">
    <text evidence="8">Lacks conserved residue(s) required for the propagation of feature annotation.</text>
</comment>
<keyword evidence="2 8" id="KW-0436">Ligase</keyword>
<comment type="catalytic activity">
    <reaction evidence="7 8">
        <text>tRNA(Arg) + L-arginine + ATP = L-arginyl-tRNA(Arg) + AMP + diphosphate</text>
        <dbReference type="Rhea" id="RHEA:20301"/>
        <dbReference type="Rhea" id="RHEA-COMP:9658"/>
        <dbReference type="Rhea" id="RHEA-COMP:9673"/>
        <dbReference type="ChEBI" id="CHEBI:30616"/>
        <dbReference type="ChEBI" id="CHEBI:32682"/>
        <dbReference type="ChEBI" id="CHEBI:33019"/>
        <dbReference type="ChEBI" id="CHEBI:78442"/>
        <dbReference type="ChEBI" id="CHEBI:78513"/>
        <dbReference type="ChEBI" id="CHEBI:456215"/>
        <dbReference type="EC" id="6.1.1.19"/>
    </reaction>
</comment>
<dbReference type="InterPro" id="IPR001278">
    <property type="entry name" value="Arg-tRNA-ligase"/>
</dbReference>
<dbReference type="Gene3D" id="3.30.1360.70">
    <property type="entry name" value="Arginyl tRNA synthetase N-terminal domain"/>
    <property type="match status" value="1"/>
</dbReference>
<dbReference type="InterPro" id="IPR009080">
    <property type="entry name" value="tRNAsynth_Ia_anticodon-bd"/>
</dbReference>
<dbReference type="AlphaFoldDB" id="A0A2W5ZG77"/>
<evidence type="ECO:0000256" key="5">
    <source>
        <dbReference type="ARBA" id="ARBA00022917"/>
    </source>
</evidence>
<dbReference type="Pfam" id="PF00750">
    <property type="entry name" value="tRNA-synt_1d"/>
    <property type="match status" value="1"/>
</dbReference>
<dbReference type="SMART" id="SM00836">
    <property type="entry name" value="DALR_1"/>
    <property type="match status" value="1"/>
</dbReference>
<dbReference type="PRINTS" id="PR01038">
    <property type="entry name" value="TRNASYNTHARG"/>
</dbReference>
<keyword evidence="3 8" id="KW-0547">Nucleotide-binding</keyword>
<evidence type="ECO:0000256" key="1">
    <source>
        <dbReference type="ARBA" id="ARBA00005594"/>
    </source>
</evidence>
<dbReference type="InterPro" id="IPR005148">
    <property type="entry name" value="Arg-tRNA-synth_N"/>
</dbReference>
<dbReference type="GO" id="GO:0004814">
    <property type="term" value="F:arginine-tRNA ligase activity"/>
    <property type="evidence" value="ECO:0007669"/>
    <property type="project" value="UniProtKB-UniRule"/>
</dbReference>
<dbReference type="GO" id="GO:0005737">
    <property type="term" value="C:cytoplasm"/>
    <property type="evidence" value="ECO:0007669"/>
    <property type="project" value="UniProtKB-SubCell"/>
</dbReference>
<evidence type="ECO:0000256" key="8">
    <source>
        <dbReference type="HAMAP-Rule" id="MF_00123"/>
    </source>
</evidence>
<keyword evidence="6 8" id="KW-0030">Aminoacyl-tRNA synthetase</keyword>
<dbReference type="SMART" id="SM01016">
    <property type="entry name" value="Arg_tRNA_synt_N"/>
    <property type="match status" value="1"/>
</dbReference>
<evidence type="ECO:0000256" key="7">
    <source>
        <dbReference type="ARBA" id="ARBA00049339"/>
    </source>
</evidence>
<organism evidence="12 13">
    <name type="scientific">Candidatus Aeolococcus gillhamiae</name>
    <dbReference type="NCBI Taxonomy" id="3127015"/>
    <lineage>
        <taxon>Bacteria</taxon>
        <taxon>Bacillati</taxon>
        <taxon>Candidatus Dormiibacterota</taxon>
        <taxon>Candidatus Dormibacteria</taxon>
        <taxon>Candidatus Aeolococcales</taxon>
        <taxon>Candidatus Aeolococcaceae</taxon>
        <taxon>Candidatus Aeolococcus</taxon>
    </lineage>
</organism>
<evidence type="ECO:0000256" key="2">
    <source>
        <dbReference type="ARBA" id="ARBA00022598"/>
    </source>
</evidence>
<dbReference type="HAMAP" id="MF_00123">
    <property type="entry name" value="Arg_tRNA_synth"/>
    <property type="match status" value="1"/>
</dbReference>
<dbReference type="Pfam" id="PF03485">
    <property type="entry name" value="Arg_tRNA_synt_N"/>
    <property type="match status" value="1"/>
</dbReference>